<dbReference type="InterPro" id="IPR050492">
    <property type="entry name" value="Bact_metal-bind_prot9"/>
</dbReference>
<keyword evidence="4" id="KW-0732">Signal</keyword>
<dbReference type="Pfam" id="PF01297">
    <property type="entry name" value="ZnuA"/>
    <property type="match status" value="1"/>
</dbReference>
<keyword evidence="7" id="KW-1185">Reference proteome</keyword>
<dbReference type="EMBL" id="CP014855">
    <property type="protein sequence ID" value="ASJ00869.1"/>
    <property type="molecule type" value="Genomic_DNA"/>
</dbReference>
<dbReference type="Proteomes" id="UP000250134">
    <property type="component" value="Chromosome"/>
</dbReference>
<dbReference type="GO" id="GO:0046872">
    <property type="term" value="F:metal ion binding"/>
    <property type="evidence" value="ECO:0007669"/>
    <property type="project" value="UniProtKB-KW"/>
</dbReference>
<keyword evidence="3" id="KW-0479">Metal-binding</keyword>
<keyword evidence="5" id="KW-1133">Transmembrane helix</keyword>
<dbReference type="GO" id="GO:0030001">
    <property type="term" value="P:metal ion transport"/>
    <property type="evidence" value="ECO:0007669"/>
    <property type="project" value="InterPro"/>
</dbReference>
<feature type="transmembrane region" description="Helical" evidence="5">
    <location>
        <begin position="304"/>
        <end position="325"/>
    </location>
</feature>
<organism evidence="6 7">
    <name type="scientific">Thermococcus gorgonarius</name>
    <dbReference type="NCBI Taxonomy" id="71997"/>
    <lineage>
        <taxon>Archaea</taxon>
        <taxon>Methanobacteriati</taxon>
        <taxon>Methanobacteriota</taxon>
        <taxon>Thermococci</taxon>
        <taxon>Thermococcales</taxon>
        <taxon>Thermococcaceae</taxon>
        <taxon>Thermococcus</taxon>
    </lineage>
</organism>
<dbReference type="PANTHER" id="PTHR42953">
    <property type="entry name" value="HIGH-AFFINITY ZINC UPTAKE SYSTEM PROTEIN ZNUA-RELATED"/>
    <property type="match status" value="1"/>
</dbReference>
<dbReference type="InterPro" id="IPR006127">
    <property type="entry name" value="ZnuA-like"/>
</dbReference>
<evidence type="ECO:0000256" key="2">
    <source>
        <dbReference type="ARBA" id="ARBA00022448"/>
    </source>
</evidence>
<accession>A0A2Z2M6M0</accession>
<keyword evidence="5" id="KW-0812">Transmembrane</keyword>
<sequence>MKARVLLLILLLTGMILPFSGASEEKPLVVASIGPIASIVGEAFGDSVEVVTLIPLGADPHEYQLTAEQVELLKKADVIVTTGGHLPVEGKMADLKKEGVITGELLLIDDYKREGFHYLPERWYSGKDNPHGTWLDPDNAVAIAAATEKALEKADPANAQEYSPRFEKFREKVEAIKYAYSGFVEENRSAVINMPPVQYAIEWLGIKAVASIKPEEEVPALGIDEVLSKANEFDIIVYSLQSPDQLKKAALELSEKSRKPAAGVTVFWEGKPYTEVLRENTVSVLRVSEKEIVSINRSSGGFDLAYLISALLAGLSLGTALGYILKS</sequence>
<dbReference type="GeneID" id="33331871"/>
<name>A0A2Z2M6M0_THEGO</name>
<dbReference type="AlphaFoldDB" id="A0A2Z2M6M0"/>
<protein>
    <submittedName>
        <fullName evidence="6">ABC transporter substrate-binding protein</fullName>
    </submittedName>
</protein>
<evidence type="ECO:0000256" key="1">
    <source>
        <dbReference type="ARBA" id="ARBA00004196"/>
    </source>
</evidence>
<gene>
    <name evidence="6" type="ORF">A3K92_04930</name>
</gene>
<keyword evidence="2" id="KW-0813">Transport</keyword>
<evidence type="ECO:0000256" key="5">
    <source>
        <dbReference type="SAM" id="Phobius"/>
    </source>
</evidence>
<evidence type="ECO:0000256" key="4">
    <source>
        <dbReference type="ARBA" id="ARBA00022729"/>
    </source>
</evidence>
<keyword evidence="5" id="KW-0472">Membrane</keyword>
<dbReference type="PANTHER" id="PTHR42953:SF1">
    <property type="entry name" value="METAL-BINDING PROTEIN HI_0362-RELATED"/>
    <property type="match status" value="1"/>
</dbReference>
<dbReference type="Gene3D" id="3.40.50.1980">
    <property type="entry name" value="Nitrogenase molybdenum iron protein domain"/>
    <property type="match status" value="1"/>
</dbReference>
<comment type="subcellular location">
    <subcellularLocation>
        <location evidence="1">Cell envelope</location>
    </subcellularLocation>
</comment>
<dbReference type="KEGG" id="tgg:A3K92_04930"/>
<proteinExistence type="predicted"/>
<evidence type="ECO:0000313" key="7">
    <source>
        <dbReference type="Proteomes" id="UP000250134"/>
    </source>
</evidence>
<dbReference type="SUPFAM" id="SSF53807">
    <property type="entry name" value="Helical backbone' metal receptor"/>
    <property type="match status" value="1"/>
</dbReference>
<evidence type="ECO:0000256" key="3">
    <source>
        <dbReference type="ARBA" id="ARBA00022723"/>
    </source>
</evidence>
<dbReference type="OrthoDB" id="50488at2157"/>
<evidence type="ECO:0000313" key="6">
    <source>
        <dbReference type="EMBL" id="ASJ00869.1"/>
    </source>
</evidence>
<dbReference type="RefSeq" id="WP_088885204.1">
    <property type="nucleotide sequence ID" value="NZ_CP014855.1"/>
</dbReference>
<reference evidence="6 7" key="1">
    <citation type="submission" date="2016-03" db="EMBL/GenBank/DDBJ databases">
        <title>Complete genome sequence of Thermococcus gorgonarius.</title>
        <authorList>
            <person name="Oger P.M."/>
        </authorList>
    </citation>
    <scope>NUCLEOTIDE SEQUENCE [LARGE SCALE GENOMIC DNA]</scope>
    <source>
        <strain evidence="6 7">W-12</strain>
    </source>
</reference>